<dbReference type="Gene3D" id="1.10.1660.10">
    <property type="match status" value="1"/>
</dbReference>
<evidence type="ECO:0000259" key="3">
    <source>
        <dbReference type="PROSITE" id="PS50937"/>
    </source>
</evidence>
<evidence type="ECO:0000256" key="1">
    <source>
        <dbReference type="ARBA" id="ARBA00023125"/>
    </source>
</evidence>
<feature type="domain" description="HTH merR-type" evidence="3">
    <location>
        <begin position="46"/>
        <end position="115"/>
    </location>
</feature>
<protein>
    <submittedName>
        <fullName evidence="4">B12 binding domain-containing protein</fullName>
    </submittedName>
</protein>
<dbReference type="GO" id="GO:0003700">
    <property type="term" value="F:DNA-binding transcription factor activity"/>
    <property type="evidence" value="ECO:0007669"/>
    <property type="project" value="InterPro"/>
</dbReference>
<keyword evidence="1" id="KW-0238">DNA-binding</keyword>
<organism evidence="4 5">
    <name type="scientific">Nocardia amikacinitolerans</name>
    <dbReference type="NCBI Taxonomy" id="756689"/>
    <lineage>
        <taxon>Bacteria</taxon>
        <taxon>Bacillati</taxon>
        <taxon>Actinomycetota</taxon>
        <taxon>Actinomycetes</taxon>
        <taxon>Mycobacteriales</taxon>
        <taxon>Nocardiaceae</taxon>
        <taxon>Nocardia</taxon>
    </lineage>
</organism>
<dbReference type="InterPro" id="IPR036724">
    <property type="entry name" value="Cobalamin-bd_sf"/>
</dbReference>
<dbReference type="GO" id="GO:0003677">
    <property type="term" value="F:DNA binding"/>
    <property type="evidence" value="ECO:0007669"/>
    <property type="project" value="UniProtKB-KW"/>
</dbReference>
<dbReference type="Pfam" id="PF13411">
    <property type="entry name" value="MerR_1"/>
    <property type="match status" value="1"/>
</dbReference>
<name>A0A285L1T6_9NOCA</name>
<dbReference type="PROSITE" id="PS50937">
    <property type="entry name" value="HTH_MERR_2"/>
    <property type="match status" value="1"/>
</dbReference>
<dbReference type="PANTHER" id="PTHR30204">
    <property type="entry name" value="REDOX-CYCLING DRUG-SENSING TRANSCRIPTIONAL ACTIVATOR SOXR"/>
    <property type="match status" value="1"/>
</dbReference>
<keyword evidence="5" id="KW-1185">Reference proteome</keyword>
<evidence type="ECO:0000313" key="5">
    <source>
        <dbReference type="Proteomes" id="UP000219565"/>
    </source>
</evidence>
<feature type="region of interest" description="Disordered" evidence="2">
    <location>
        <begin position="1"/>
        <end position="39"/>
    </location>
</feature>
<dbReference type="RefSeq" id="WP_245909939.1">
    <property type="nucleotide sequence ID" value="NZ_OBEG01000001.1"/>
</dbReference>
<dbReference type="Gene3D" id="3.40.50.280">
    <property type="entry name" value="Cobalamin-binding domain"/>
    <property type="match status" value="1"/>
</dbReference>
<dbReference type="InterPro" id="IPR000551">
    <property type="entry name" value="MerR-type_HTH_dom"/>
</dbReference>
<dbReference type="STRING" id="1379680.GCA_001612615_02148"/>
<dbReference type="AlphaFoldDB" id="A0A285L1T6"/>
<gene>
    <name evidence="4" type="ORF">SAMN04244553_1424</name>
</gene>
<dbReference type="EMBL" id="OBEG01000001">
    <property type="protein sequence ID" value="SNY78882.1"/>
    <property type="molecule type" value="Genomic_DNA"/>
</dbReference>
<reference evidence="4 5" key="1">
    <citation type="submission" date="2017-09" db="EMBL/GenBank/DDBJ databases">
        <authorList>
            <person name="Ehlers B."/>
            <person name="Leendertz F.H."/>
        </authorList>
    </citation>
    <scope>NUCLEOTIDE SEQUENCE [LARGE SCALE GENOMIC DNA]</scope>
    <source>
        <strain evidence="4 5">DSM 45537</strain>
    </source>
</reference>
<dbReference type="GO" id="GO:0031419">
    <property type="term" value="F:cobalamin binding"/>
    <property type="evidence" value="ECO:0007669"/>
    <property type="project" value="InterPro"/>
</dbReference>
<evidence type="ECO:0000256" key="2">
    <source>
        <dbReference type="SAM" id="MobiDB-lite"/>
    </source>
</evidence>
<dbReference type="InterPro" id="IPR036594">
    <property type="entry name" value="Meth_synthase_dom"/>
</dbReference>
<dbReference type="Gene3D" id="1.10.1240.10">
    <property type="entry name" value="Methionine synthase domain"/>
    <property type="match status" value="1"/>
</dbReference>
<dbReference type="InterPro" id="IPR047057">
    <property type="entry name" value="MerR_fam"/>
</dbReference>
<sequence length="323" mass="33797">MTPNGAMPGFDPAAAASSPTGRGSRARTPGGRRELVPAGPAPEVLGYSVRAVADRLGIPTATLRSWNRRYDIGPSGHEPGKHRRYSESDIAALRRMLALVRAGVSPAGAAAVVTERRRITAVRGDWRPLSTAAFALDTEAVSMLLTAHLLAYGVVDTWNLLCRPVFAAIVARQHAGEGCVDVEHLLSWSITAVLHSYVPPTAPTKAQAAVLACTGGETHVLPLETLRAALAERGVRAWMLGADVPTAALADALARTECRPDVVLWSQHESTALTSAVRACAAAGARVFVGGPGWDSVVLPAEATPVTTLADAVDRIAGPRGRP</sequence>
<dbReference type="Proteomes" id="UP000219565">
    <property type="component" value="Unassembled WGS sequence"/>
</dbReference>
<evidence type="ECO:0000313" key="4">
    <source>
        <dbReference type="EMBL" id="SNY78882.1"/>
    </source>
</evidence>
<dbReference type="SMART" id="SM00422">
    <property type="entry name" value="HTH_MERR"/>
    <property type="match status" value="1"/>
</dbReference>
<accession>A0A285L1T6</accession>
<dbReference type="PANTHER" id="PTHR30204:SF97">
    <property type="entry name" value="MERR FAMILY REGULATORY PROTEIN"/>
    <property type="match status" value="1"/>
</dbReference>
<dbReference type="InterPro" id="IPR009061">
    <property type="entry name" value="DNA-bd_dom_put_sf"/>
</dbReference>
<proteinExistence type="predicted"/>
<dbReference type="SUPFAM" id="SSF46955">
    <property type="entry name" value="Putative DNA-binding domain"/>
    <property type="match status" value="1"/>
</dbReference>
<dbReference type="GO" id="GO:0046872">
    <property type="term" value="F:metal ion binding"/>
    <property type="evidence" value="ECO:0007669"/>
    <property type="project" value="InterPro"/>
</dbReference>
<dbReference type="SUPFAM" id="SSF52242">
    <property type="entry name" value="Cobalamin (vitamin B12)-binding domain"/>
    <property type="match status" value="1"/>
</dbReference>